<dbReference type="InterPro" id="IPR006202">
    <property type="entry name" value="Neur_chan_lig-bd"/>
</dbReference>
<evidence type="ECO:0000256" key="3">
    <source>
        <dbReference type="SAM" id="MobiDB-lite"/>
    </source>
</evidence>
<dbReference type="GO" id="GO:0016020">
    <property type="term" value="C:membrane"/>
    <property type="evidence" value="ECO:0007669"/>
    <property type="project" value="UniProtKB-SubCell"/>
</dbReference>
<feature type="transmembrane region" description="Helical" evidence="4">
    <location>
        <begin position="284"/>
        <end position="306"/>
    </location>
</feature>
<evidence type="ECO:0000256" key="1">
    <source>
        <dbReference type="ARBA" id="ARBA00004141"/>
    </source>
</evidence>
<keyword evidence="6" id="KW-1185">Reference proteome</keyword>
<dbReference type="GO" id="GO:0004888">
    <property type="term" value="F:transmembrane signaling receptor activity"/>
    <property type="evidence" value="ECO:0007669"/>
    <property type="project" value="InterPro"/>
</dbReference>
<evidence type="ECO:0000313" key="6">
    <source>
        <dbReference type="Proteomes" id="UP000887566"/>
    </source>
</evidence>
<feature type="compositionally biased region" description="Polar residues" evidence="3">
    <location>
        <begin position="602"/>
        <end position="611"/>
    </location>
</feature>
<feature type="region of interest" description="Disordered" evidence="3">
    <location>
        <begin position="599"/>
        <end position="640"/>
    </location>
</feature>
<dbReference type="Pfam" id="PF02931">
    <property type="entry name" value="Neur_chan_LBD"/>
    <property type="match status" value="1"/>
</dbReference>
<dbReference type="SUPFAM" id="SSF63712">
    <property type="entry name" value="Nicotinic receptor ligand binding domain-like"/>
    <property type="match status" value="1"/>
</dbReference>
<dbReference type="InterPro" id="IPR018000">
    <property type="entry name" value="Neurotransmitter_ion_chnl_CS"/>
</dbReference>
<dbReference type="PANTHER" id="PTHR18945">
    <property type="entry name" value="NEUROTRANSMITTER GATED ION CHANNEL"/>
    <property type="match status" value="1"/>
</dbReference>
<sequence>MSLFAPEKYDKKLSPGPQPVNLFSFMAVEHIDELNEEQETMKVYATMHFYWQDTRLAWDPSLFGEIKQITRTRKEFLSLWTPQIYFTQFSNRNEQFICFPYYASVMIDFRGNVIVQSAITLQTTCDFDFQNFPYDRQTCGITLYSRDSISRLTFATLSGMTIASMDYHLADGEQTSRRRTGEWEVTSSNGSVGYLTPMGQATTNISSLPREWTRSFVLFKLIFERRPVHFWHTVTLPIVGTSLLSLIVACLEDNKTSALLLLCCLLLYAPLVDDMMQQMPPAAGALPTIALFYVLALGGTFLAFIVRCIAVWWTTTAVENASITLTECEDENGCCQELGTLTGWRYDCLPADQCPGDDEVACGRHFDGSWCYCKNETDERCMPAQLRTKEHEIATVADIESSVPLQCYSGLQKWTFPPDDDSVSLVNCTATETCCYRLRSLKGISFKCSSDCPVDWSTNACSSVDEKDPQINCRRLKRISAGVGIEFVDGLSVFTPAGQMHKIILKMLLFAVSAVLILHISSVASIKCFTGFKRSGDSIEENVAVKLEECKQDEVCCHRVDSLPGTTFKCAANCPESESFPHCEKRIDSGWCYCKDHEDENCSPSKMQELTRSARDDSKAKNLGGNIKQSKNESGNSTDDQELRCYVGFDSSRSDNKTTKAITLETCSKEHTCCHSVHSLPGSTYACSSDCPKDWSKACGPHPKEQLMDIGWCYCKDNNDEKCTPAQFRKEKNASAAKKDGKIH</sequence>
<feature type="compositionally biased region" description="Polar residues" evidence="3">
    <location>
        <begin position="627"/>
        <end position="638"/>
    </location>
</feature>
<dbReference type="Proteomes" id="UP000887566">
    <property type="component" value="Unplaced"/>
</dbReference>
<dbReference type="InterPro" id="IPR006201">
    <property type="entry name" value="Neur_channel"/>
</dbReference>
<dbReference type="Gene3D" id="2.70.170.10">
    <property type="entry name" value="Neurotransmitter-gated ion-channel ligand-binding domain"/>
    <property type="match status" value="1"/>
</dbReference>
<feature type="transmembrane region" description="Helical" evidence="4">
    <location>
        <begin position="230"/>
        <end position="249"/>
    </location>
</feature>
<keyword evidence="4" id="KW-0812">Transmembrane</keyword>
<name>A0A914UL65_9BILA</name>
<evidence type="ECO:0000313" key="7">
    <source>
        <dbReference type="WBParaSite" id="PSAMB.scaffold1080size36221.g10933.t1"/>
    </source>
</evidence>
<keyword evidence="4" id="KW-1133">Transmembrane helix</keyword>
<feature type="transmembrane region" description="Helical" evidence="4">
    <location>
        <begin position="256"/>
        <end position="272"/>
    </location>
</feature>
<evidence type="ECO:0000256" key="2">
    <source>
        <dbReference type="ARBA" id="ARBA00023136"/>
    </source>
</evidence>
<feature type="transmembrane region" description="Helical" evidence="4">
    <location>
        <begin position="507"/>
        <end position="526"/>
    </location>
</feature>
<dbReference type="AlphaFoldDB" id="A0A914UL65"/>
<evidence type="ECO:0000259" key="5">
    <source>
        <dbReference type="Pfam" id="PF02931"/>
    </source>
</evidence>
<dbReference type="WBParaSite" id="PSAMB.scaffold1080size36221.g10933.t1">
    <property type="protein sequence ID" value="PSAMB.scaffold1080size36221.g10933.t1"/>
    <property type="gene ID" value="PSAMB.scaffold1080size36221.g10933"/>
</dbReference>
<evidence type="ECO:0000256" key="4">
    <source>
        <dbReference type="SAM" id="Phobius"/>
    </source>
</evidence>
<dbReference type="InterPro" id="IPR036734">
    <property type="entry name" value="Neur_chan_lig-bd_sf"/>
</dbReference>
<dbReference type="GO" id="GO:0005230">
    <property type="term" value="F:extracellular ligand-gated monoatomic ion channel activity"/>
    <property type="evidence" value="ECO:0007669"/>
    <property type="project" value="InterPro"/>
</dbReference>
<proteinExistence type="predicted"/>
<dbReference type="CDD" id="cd18989">
    <property type="entry name" value="LGIC_ECD_cation"/>
    <property type="match status" value="1"/>
</dbReference>
<dbReference type="PROSITE" id="PS00236">
    <property type="entry name" value="NEUROTR_ION_CHANNEL"/>
    <property type="match status" value="1"/>
</dbReference>
<feature type="domain" description="Neurotransmitter-gated ion-channel ligand-binding" evidence="5">
    <location>
        <begin position="7"/>
        <end position="145"/>
    </location>
</feature>
<reference evidence="7" key="1">
    <citation type="submission" date="2022-11" db="UniProtKB">
        <authorList>
            <consortium name="WormBaseParasite"/>
        </authorList>
    </citation>
    <scope>IDENTIFICATION</scope>
</reference>
<comment type="subcellular location">
    <subcellularLocation>
        <location evidence="1">Membrane</location>
        <topology evidence="1">Multi-pass membrane protein</topology>
    </subcellularLocation>
</comment>
<keyword evidence="2 4" id="KW-0472">Membrane</keyword>
<protein>
    <submittedName>
        <fullName evidence="7">Neurotransmitter-gated ion-channel ligand-binding domain-containing protein</fullName>
    </submittedName>
</protein>
<organism evidence="6 7">
    <name type="scientific">Plectus sambesii</name>
    <dbReference type="NCBI Taxonomy" id="2011161"/>
    <lineage>
        <taxon>Eukaryota</taxon>
        <taxon>Metazoa</taxon>
        <taxon>Ecdysozoa</taxon>
        <taxon>Nematoda</taxon>
        <taxon>Chromadorea</taxon>
        <taxon>Plectida</taxon>
        <taxon>Plectina</taxon>
        <taxon>Plectoidea</taxon>
        <taxon>Plectidae</taxon>
        <taxon>Plectus</taxon>
    </lineage>
</organism>
<accession>A0A914UL65</accession>